<dbReference type="Gene3D" id="3.90.1200.10">
    <property type="match status" value="1"/>
</dbReference>
<feature type="region of interest" description="Disordered" evidence="1">
    <location>
        <begin position="24"/>
        <end position="53"/>
    </location>
</feature>
<organism evidence="3 4">
    <name type="scientific">Triangularia verruculosa</name>
    <dbReference type="NCBI Taxonomy" id="2587418"/>
    <lineage>
        <taxon>Eukaryota</taxon>
        <taxon>Fungi</taxon>
        <taxon>Dikarya</taxon>
        <taxon>Ascomycota</taxon>
        <taxon>Pezizomycotina</taxon>
        <taxon>Sordariomycetes</taxon>
        <taxon>Sordariomycetidae</taxon>
        <taxon>Sordariales</taxon>
        <taxon>Podosporaceae</taxon>
        <taxon>Triangularia</taxon>
    </lineage>
</organism>
<reference evidence="3" key="2">
    <citation type="submission" date="2023-05" db="EMBL/GenBank/DDBJ databases">
        <authorList>
            <consortium name="Lawrence Berkeley National Laboratory"/>
            <person name="Steindorff A."/>
            <person name="Hensen N."/>
            <person name="Bonometti L."/>
            <person name="Westerberg I."/>
            <person name="Brannstrom I.O."/>
            <person name="Guillou S."/>
            <person name="Cros-Aarteil S."/>
            <person name="Calhoun S."/>
            <person name="Haridas S."/>
            <person name="Kuo A."/>
            <person name="Mondo S."/>
            <person name="Pangilinan J."/>
            <person name="Riley R."/>
            <person name="Labutti K."/>
            <person name="Andreopoulos B."/>
            <person name="Lipzen A."/>
            <person name="Chen C."/>
            <person name="Yanf M."/>
            <person name="Daum C."/>
            <person name="Ng V."/>
            <person name="Clum A."/>
            <person name="Ohm R."/>
            <person name="Martin F."/>
            <person name="Silar P."/>
            <person name="Natvig D."/>
            <person name="Lalanne C."/>
            <person name="Gautier V."/>
            <person name="Ament-Velasquez S.L."/>
            <person name="Kruys A."/>
            <person name="Hutchinson M.I."/>
            <person name="Powell A.J."/>
            <person name="Barry K."/>
            <person name="Miller A.N."/>
            <person name="Grigoriev I.V."/>
            <person name="Debuchy R."/>
            <person name="Gladieux P."/>
            <person name="Thoren M.H."/>
            <person name="Johannesson H."/>
        </authorList>
    </citation>
    <scope>NUCLEOTIDE SEQUENCE</scope>
    <source>
        <strain evidence="3">CBS 315.58</strain>
    </source>
</reference>
<dbReference type="Pfam" id="PF01636">
    <property type="entry name" value="APH"/>
    <property type="match status" value="1"/>
</dbReference>
<dbReference type="Proteomes" id="UP001303160">
    <property type="component" value="Unassembled WGS sequence"/>
</dbReference>
<reference evidence="3" key="1">
    <citation type="journal article" date="2023" name="Mol. Phylogenet. Evol.">
        <title>Genome-scale phylogeny and comparative genomics of the fungal order Sordariales.</title>
        <authorList>
            <person name="Hensen N."/>
            <person name="Bonometti L."/>
            <person name="Westerberg I."/>
            <person name="Brannstrom I.O."/>
            <person name="Guillou S."/>
            <person name="Cros-Aarteil S."/>
            <person name="Calhoun S."/>
            <person name="Haridas S."/>
            <person name="Kuo A."/>
            <person name="Mondo S."/>
            <person name="Pangilinan J."/>
            <person name="Riley R."/>
            <person name="LaButti K."/>
            <person name="Andreopoulos B."/>
            <person name="Lipzen A."/>
            <person name="Chen C."/>
            <person name="Yan M."/>
            <person name="Daum C."/>
            <person name="Ng V."/>
            <person name="Clum A."/>
            <person name="Steindorff A."/>
            <person name="Ohm R.A."/>
            <person name="Martin F."/>
            <person name="Silar P."/>
            <person name="Natvig D.O."/>
            <person name="Lalanne C."/>
            <person name="Gautier V."/>
            <person name="Ament-Velasquez S.L."/>
            <person name="Kruys A."/>
            <person name="Hutchinson M.I."/>
            <person name="Powell A.J."/>
            <person name="Barry K."/>
            <person name="Miller A.N."/>
            <person name="Grigoriev I.V."/>
            <person name="Debuchy R."/>
            <person name="Gladieux P."/>
            <person name="Hiltunen Thoren M."/>
            <person name="Johannesson H."/>
        </authorList>
    </citation>
    <scope>NUCLEOTIDE SEQUENCE</scope>
    <source>
        <strain evidence="3">CBS 315.58</strain>
    </source>
</reference>
<accession>A0AAN6XPR9</accession>
<dbReference type="EMBL" id="MU863891">
    <property type="protein sequence ID" value="KAK4203150.1"/>
    <property type="molecule type" value="Genomic_DNA"/>
</dbReference>
<feature type="domain" description="Aminoglycoside phosphotransferase" evidence="2">
    <location>
        <begin position="82"/>
        <end position="245"/>
    </location>
</feature>
<dbReference type="SUPFAM" id="SSF56112">
    <property type="entry name" value="Protein kinase-like (PK-like)"/>
    <property type="match status" value="1"/>
</dbReference>
<dbReference type="InterPro" id="IPR051678">
    <property type="entry name" value="AGP_Transferase"/>
</dbReference>
<comment type="caution">
    <text evidence="3">The sequence shown here is derived from an EMBL/GenBank/DDBJ whole genome shotgun (WGS) entry which is preliminary data.</text>
</comment>
<evidence type="ECO:0000313" key="4">
    <source>
        <dbReference type="Proteomes" id="UP001303160"/>
    </source>
</evidence>
<protein>
    <submittedName>
        <fullName evidence="3">PH-response transcription factor</fullName>
    </submittedName>
</protein>
<dbReference type="InterPro" id="IPR002575">
    <property type="entry name" value="Aminoglycoside_PTrfase"/>
</dbReference>
<sequence length="291" mass="33366">MSAPFDDQLPGIARFPDTEFIRQHPDTLLPSPANIRARNHGSTHPKADDVNRPPPVRVAELGLLVKYGTQVKRTEMDTQRFIYRQLRGSVNVPEVVAWTEDNGQGFIYMTYIDAPTLADRWNGLTESERQSICRELHDIVQKWKVLEQDSEETYIGAVGKQPLNDILVKDRSDLHGPWVGDDPVQMFHEACHIELAHELPVVFAHGDLVPCNILVSEGENPTVTAIIDWAQGGWYPSYWEWCKAKWAYMPLSDMDRAAQEDWKENYLPLIINPLSETDVYHPWLYFTLSKV</sequence>
<evidence type="ECO:0000256" key="1">
    <source>
        <dbReference type="SAM" id="MobiDB-lite"/>
    </source>
</evidence>
<dbReference type="InterPro" id="IPR011009">
    <property type="entry name" value="Kinase-like_dom_sf"/>
</dbReference>
<proteinExistence type="predicted"/>
<evidence type="ECO:0000259" key="2">
    <source>
        <dbReference type="Pfam" id="PF01636"/>
    </source>
</evidence>
<dbReference type="PANTHER" id="PTHR21310">
    <property type="entry name" value="AMINOGLYCOSIDE PHOSPHOTRANSFERASE-RELATED-RELATED"/>
    <property type="match status" value="1"/>
</dbReference>
<evidence type="ECO:0000313" key="3">
    <source>
        <dbReference type="EMBL" id="KAK4203150.1"/>
    </source>
</evidence>
<keyword evidence="4" id="KW-1185">Reference proteome</keyword>
<gene>
    <name evidence="3" type="ORF">QBC40DRAFT_194633</name>
</gene>
<name>A0AAN6XPR9_9PEZI</name>
<dbReference type="PANTHER" id="PTHR21310:SF54">
    <property type="entry name" value="AMINOGLYCOSIDE PHOSPHOTRANSFERASE DOMAIN-CONTAINING PROTEIN"/>
    <property type="match status" value="1"/>
</dbReference>
<dbReference type="AlphaFoldDB" id="A0AAN6XPR9"/>